<evidence type="ECO:0000313" key="4">
    <source>
        <dbReference type="Proteomes" id="UP000245699"/>
    </source>
</evidence>
<dbReference type="Gene3D" id="1.10.10.60">
    <property type="entry name" value="Homeodomain-like"/>
    <property type="match status" value="2"/>
</dbReference>
<dbReference type="GO" id="GO:0005634">
    <property type="term" value="C:nucleus"/>
    <property type="evidence" value="ECO:0007669"/>
    <property type="project" value="TreeGrafter"/>
</dbReference>
<dbReference type="Proteomes" id="UP000245699">
    <property type="component" value="Unassembled WGS sequence"/>
</dbReference>
<dbReference type="GO" id="GO:0000981">
    <property type="term" value="F:DNA-binding transcription factor activity, RNA polymerase II-specific"/>
    <property type="evidence" value="ECO:0007669"/>
    <property type="project" value="TreeGrafter"/>
</dbReference>
<feature type="domain" description="HTH myb-type" evidence="2">
    <location>
        <begin position="250"/>
        <end position="303"/>
    </location>
</feature>
<organism evidence="3 4">
    <name type="scientific">Furculomyces boomerangus</name>
    <dbReference type="NCBI Taxonomy" id="61424"/>
    <lineage>
        <taxon>Eukaryota</taxon>
        <taxon>Fungi</taxon>
        <taxon>Fungi incertae sedis</taxon>
        <taxon>Zoopagomycota</taxon>
        <taxon>Kickxellomycotina</taxon>
        <taxon>Harpellomycetes</taxon>
        <taxon>Harpellales</taxon>
        <taxon>Harpellaceae</taxon>
        <taxon>Furculomyces</taxon>
    </lineage>
</organism>
<reference evidence="3 4" key="1">
    <citation type="journal article" date="2018" name="MBio">
        <title>Comparative Genomics Reveals the Core Gene Toolbox for the Fungus-Insect Symbiosis.</title>
        <authorList>
            <person name="Wang Y."/>
            <person name="Stata M."/>
            <person name="Wang W."/>
            <person name="Stajich J.E."/>
            <person name="White M.M."/>
            <person name="Moncalvo J.M."/>
        </authorList>
    </citation>
    <scope>NUCLEOTIDE SEQUENCE [LARGE SCALE GENOMIC DNA]</scope>
    <source>
        <strain evidence="3 4">AUS-77-4</strain>
    </source>
</reference>
<feature type="domain" description="HTH myb-type" evidence="2">
    <location>
        <begin position="87"/>
        <end position="141"/>
    </location>
</feature>
<name>A0A2T9Y8K6_9FUNG</name>
<dbReference type="CDD" id="cd00167">
    <property type="entry name" value="SANT"/>
    <property type="match status" value="2"/>
</dbReference>
<evidence type="ECO:0008006" key="5">
    <source>
        <dbReference type="Google" id="ProtNLM"/>
    </source>
</evidence>
<dbReference type="Pfam" id="PF00249">
    <property type="entry name" value="Myb_DNA-binding"/>
    <property type="match status" value="2"/>
</dbReference>
<dbReference type="PROSITE" id="PS50090">
    <property type="entry name" value="MYB_LIKE"/>
    <property type="match status" value="2"/>
</dbReference>
<evidence type="ECO:0000259" key="2">
    <source>
        <dbReference type="PROSITE" id="PS51294"/>
    </source>
</evidence>
<comment type="caution">
    <text evidence="3">The sequence shown here is derived from an EMBL/GenBank/DDBJ whole genome shotgun (WGS) entry which is preliminary data.</text>
</comment>
<dbReference type="SUPFAM" id="SSF46689">
    <property type="entry name" value="Homeodomain-like"/>
    <property type="match status" value="3"/>
</dbReference>
<dbReference type="InterPro" id="IPR050560">
    <property type="entry name" value="MYB_TF"/>
</dbReference>
<sequence length="511" mass="60659">MFSGKFSFLIQIHKNRRIALNLISSKNKKKLTSIATNNNKNFIDSDQFKKILSKIIRKDSNAKLELKKYVSSEYKSQTDSMILDYLMNQTIKPEFSPEEDKKIISYQIVHGSSWSKISKELNARSPSEIKYHFKNKLDNDFTLLKEIYEETDYNNTSNGLIELDPQNDKKSDFYEVGFPKNIGEKKVLIGPKKNGLPWSENEDKLLHKIFNLEMNPRIGKNLKYFPGRSYQSIRERLIRLNIYKKRLRYIKKGKWSQEEVEKFYEAINIYGVENWGLIVDHAKLSRTETQCNDFWFNHKNGNTKIKRWTKEELSRIESSIRAFQKLVILSNKLKDELKFDEPANNTNNMEKINQNDLNHNIVPSDEISQNNETSNKKIRLPRNSFFYISDYVKTRSPRQCYLKYLYLLNGYHSRGYWNLEDDIVVYKNYQKFYNNHEEMNKLLKKKRTPKSLELRFNRLHDQLVKLGIYSESNVQVSDKDIELARTRLNNIGKGFSFYNRKKNLSEPDIQT</sequence>
<dbReference type="InterPro" id="IPR001005">
    <property type="entry name" value="SANT/Myb"/>
</dbReference>
<dbReference type="InterPro" id="IPR009057">
    <property type="entry name" value="Homeodomain-like_sf"/>
</dbReference>
<keyword evidence="4" id="KW-1185">Reference proteome</keyword>
<dbReference type="InterPro" id="IPR017930">
    <property type="entry name" value="Myb_dom"/>
</dbReference>
<accession>A0A2T9Y8K6</accession>
<dbReference type="PANTHER" id="PTHR45614">
    <property type="entry name" value="MYB PROTEIN-RELATED"/>
    <property type="match status" value="1"/>
</dbReference>
<dbReference type="EMBL" id="MBFT01000607">
    <property type="protein sequence ID" value="PVU88655.1"/>
    <property type="molecule type" value="Genomic_DNA"/>
</dbReference>
<dbReference type="OrthoDB" id="2143914at2759"/>
<dbReference type="SMART" id="SM00717">
    <property type="entry name" value="SANT"/>
    <property type="match status" value="5"/>
</dbReference>
<feature type="domain" description="Myb-like" evidence="1">
    <location>
        <begin position="251"/>
        <end position="299"/>
    </location>
</feature>
<evidence type="ECO:0000313" key="3">
    <source>
        <dbReference type="EMBL" id="PVU88655.1"/>
    </source>
</evidence>
<dbReference type="PROSITE" id="PS51294">
    <property type="entry name" value="HTH_MYB"/>
    <property type="match status" value="2"/>
</dbReference>
<gene>
    <name evidence="3" type="ORF">BB559_005492</name>
</gene>
<evidence type="ECO:0000259" key="1">
    <source>
        <dbReference type="PROSITE" id="PS50090"/>
    </source>
</evidence>
<dbReference type="AlphaFoldDB" id="A0A2T9Y8K6"/>
<dbReference type="STRING" id="61424.A0A2T9Y8K6"/>
<protein>
    <recommendedName>
        <fullName evidence="5">Myb-like domain-containing protein</fullName>
    </recommendedName>
</protein>
<proteinExistence type="predicted"/>
<dbReference type="GO" id="GO:0000978">
    <property type="term" value="F:RNA polymerase II cis-regulatory region sequence-specific DNA binding"/>
    <property type="evidence" value="ECO:0007669"/>
    <property type="project" value="TreeGrafter"/>
</dbReference>
<feature type="domain" description="Myb-like" evidence="1">
    <location>
        <begin position="92"/>
        <end position="137"/>
    </location>
</feature>